<evidence type="ECO:0000313" key="3">
    <source>
        <dbReference type="Proteomes" id="UP001218218"/>
    </source>
</evidence>
<feature type="compositionally biased region" description="Pro residues" evidence="1">
    <location>
        <begin position="257"/>
        <end position="267"/>
    </location>
</feature>
<name>A0AAD7F512_9AGAR</name>
<feature type="compositionally biased region" description="Low complexity" evidence="1">
    <location>
        <begin position="386"/>
        <end position="396"/>
    </location>
</feature>
<protein>
    <submittedName>
        <fullName evidence="2">Uncharacterized protein</fullName>
    </submittedName>
</protein>
<gene>
    <name evidence="2" type="ORF">DFH08DRAFT_929167</name>
</gene>
<dbReference type="EMBL" id="JARIHO010000002">
    <property type="protein sequence ID" value="KAJ7366185.1"/>
    <property type="molecule type" value="Genomic_DNA"/>
</dbReference>
<evidence type="ECO:0000313" key="2">
    <source>
        <dbReference type="EMBL" id="KAJ7366185.1"/>
    </source>
</evidence>
<comment type="caution">
    <text evidence="2">The sequence shown here is derived from an EMBL/GenBank/DDBJ whole genome shotgun (WGS) entry which is preliminary data.</text>
</comment>
<evidence type="ECO:0000256" key="1">
    <source>
        <dbReference type="SAM" id="MobiDB-lite"/>
    </source>
</evidence>
<dbReference type="AlphaFoldDB" id="A0AAD7F512"/>
<feature type="region of interest" description="Disordered" evidence="1">
    <location>
        <begin position="375"/>
        <end position="412"/>
    </location>
</feature>
<organism evidence="2 3">
    <name type="scientific">Mycena albidolilacea</name>
    <dbReference type="NCBI Taxonomy" id="1033008"/>
    <lineage>
        <taxon>Eukaryota</taxon>
        <taxon>Fungi</taxon>
        <taxon>Dikarya</taxon>
        <taxon>Basidiomycota</taxon>
        <taxon>Agaricomycotina</taxon>
        <taxon>Agaricomycetes</taxon>
        <taxon>Agaricomycetidae</taxon>
        <taxon>Agaricales</taxon>
        <taxon>Marasmiineae</taxon>
        <taxon>Mycenaceae</taxon>
        <taxon>Mycena</taxon>
    </lineage>
</organism>
<feature type="compositionally biased region" description="Basic and acidic residues" evidence="1">
    <location>
        <begin position="274"/>
        <end position="283"/>
    </location>
</feature>
<sequence>MPGHLPLPLLSFSTALWRPLLVFMDGVPKLTTPSSSAHSVFFALIQYLYLSIQAQRIIGRWATGGKQMRVLPYFAPTQRSNDQAVMNADGPLLVVGMGLWQQHEQLRGSSRSNDQAVMNADGHCYVGWGGVTMDMAMESQSNSKVEQGKETRKGREISIELGREGHGGISSRGRKGGGRNIGKACPRRVCVTKRKEKREDVTYRVYPPRALRAHALPSPNQPKMRLWPAPARAQPHSHPTPSTSPSPSSPSCSSPTPSIPTPAPTPMSAPSRSPRREPQPNHCETCEAERMQRHGGVSGPGSHSGFDWARSASASASGYARGRALRAPSPVVEVILVQRPLVSDPPPHPPPTVGVPIVLVLVIITVVPVHVRCPTPPPPAPRTQRRPAAGTTSAPPASHPPSRGHKRGGCSATCASRVGSPRFRACQNHRATSRQRRWAYLDKKYNRSSVNKRARYVLQRRGIGAPRSRWAGPGATRAGGIASFPVQVQ</sequence>
<feature type="compositionally biased region" description="Basic and acidic residues" evidence="1">
    <location>
        <begin position="146"/>
        <end position="166"/>
    </location>
</feature>
<proteinExistence type="predicted"/>
<dbReference type="Proteomes" id="UP001218218">
    <property type="component" value="Unassembled WGS sequence"/>
</dbReference>
<keyword evidence="3" id="KW-1185">Reference proteome</keyword>
<reference evidence="2" key="1">
    <citation type="submission" date="2023-03" db="EMBL/GenBank/DDBJ databases">
        <title>Massive genome expansion in bonnet fungi (Mycena s.s.) driven by repeated elements and novel gene families across ecological guilds.</title>
        <authorList>
            <consortium name="Lawrence Berkeley National Laboratory"/>
            <person name="Harder C.B."/>
            <person name="Miyauchi S."/>
            <person name="Viragh M."/>
            <person name="Kuo A."/>
            <person name="Thoen E."/>
            <person name="Andreopoulos B."/>
            <person name="Lu D."/>
            <person name="Skrede I."/>
            <person name="Drula E."/>
            <person name="Henrissat B."/>
            <person name="Morin E."/>
            <person name="Kohler A."/>
            <person name="Barry K."/>
            <person name="LaButti K."/>
            <person name="Morin E."/>
            <person name="Salamov A."/>
            <person name="Lipzen A."/>
            <person name="Mereny Z."/>
            <person name="Hegedus B."/>
            <person name="Baldrian P."/>
            <person name="Stursova M."/>
            <person name="Weitz H."/>
            <person name="Taylor A."/>
            <person name="Grigoriev I.V."/>
            <person name="Nagy L.G."/>
            <person name="Martin F."/>
            <person name="Kauserud H."/>
        </authorList>
    </citation>
    <scope>NUCLEOTIDE SEQUENCE</scope>
    <source>
        <strain evidence="2">CBHHK002</strain>
    </source>
</reference>
<accession>A0AAD7F512</accession>
<feature type="region of interest" description="Disordered" evidence="1">
    <location>
        <begin position="138"/>
        <end position="183"/>
    </location>
</feature>
<feature type="region of interest" description="Disordered" evidence="1">
    <location>
        <begin position="212"/>
        <end position="283"/>
    </location>
</feature>